<organism evidence="12 13">
    <name type="scientific">Melipona bicolor</name>
    <dbReference type="NCBI Taxonomy" id="60889"/>
    <lineage>
        <taxon>Eukaryota</taxon>
        <taxon>Metazoa</taxon>
        <taxon>Ecdysozoa</taxon>
        <taxon>Arthropoda</taxon>
        <taxon>Hexapoda</taxon>
        <taxon>Insecta</taxon>
        <taxon>Pterygota</taxon>
        <taxon>Neoptera</taxon>
        <taxon>Endopterygota</taxon>
        <taxon>Hymenoptera</taxon>
        <taxon>Apocrita</taxon>
        <taxon>Aculeata</taxon>
        <taxon>Apoidea</taxon>
        <taxon>Anthophila</taxon>
        <taxon>Apidae</taxon>
        <taxon>Melipona</taxon>
    </lineage>
</organism>
<evidence type="ECO:0000256" key="7">
    <source>
        <dbReference type="ARBA" id="ARBA00023015"/>
    </source>
</evidence>
<comment type="subcellular location">
    <subcellularLocation>
        <location evidence="1">Nucleus</location>
    </subcellularLocation>
</comment>
<dbReference type="AlphaFoldDB" id="A0AA40FWB8"/>
<dbReference type="FunFam" id="3.30.160.60:FF:002394">
    <property type="entry name" value="Uncharacterized protein"/>
    <property type="match status" value="1"/>
</dbReference>
<proteinExistence type="inferred from homology"/>
<keyword evidence="13" id="KW-1185">Reference proteome</keyword>
<feature type="domain" description="C2H2-type" evidence="11">
    <location>
        <begin position="60"/>
        <end position="87"/>
    </location>
</feature>
<evidence type="ECO:0000259" key="11">
    <source>
        <dbReference type="PROSITE" id="PS50157"/>
    </source>
</evidence>
<dbReference type="Pfam" id="PF00096">
    <property type="entry name" value="zf-C2H2"/>
    <property type="match status" value="1"/>
</dbReference>
<dbReference type="Gene3D" id="3.30.160.60">
    <property type="entry name" value="Classic Zinc Finger"/>
    <property type="match status" value="3"/>
</dbReference>
<keyword evidence="9" id="KW-0539">Nucleus</keyword>
<dbReference type="FunFam" id="3.30.160.60:FF:000017">
    <property type="entry name" value="zinc finger protein 62 homolog"/>
    <property type="match status" value="1"/>
</dbReference>
<evidence type="ECO:0000313" key="13">
    <source>
        <dbReference type="Proteomes" id="UP001177670"/>
    </source>
</evidence>
<keyword evidence="6" id="KW-0862">Zinc</keyword>
<evidence type="ECO:0000256" key="8">
    <source>
        <dbReference type="ARBA" id="ARBA00023163"/>
    </source>
</evidence>
<keyword evidence="3" id="KW-0479">Metal-binding</keyword>
<feature type="domain" description="C2H2-type" evidence="11">
    <location>
        <begin position="32"/>
        <end position="59"/>
    </location>
</feature>
<dbReference type="InterPro" id="IPR013087">
    <property type="entry name" value="Znf_C2H2_type"/>
</dbReference>
<evidence type="ECO:0000256" key="1">
    <source>
        <dbReference type="ARBA" id="ARBA00004123"/>
    </source>
</evidence>
<comment type="caution">
    <text evidence="12">The sequence shown here is derived from an EMBL/GenBank/DDBJ whole genome shotgun (WGS) entry which is preliminary data.</text>
</comment>
<evidence type="ECO:0000313" key="12">
    <source>
        <dbReference type="EMBL" id="KAK1126418.1"/>
    </source>
</evidence>
<protein>
    <recommendedName>
        <fullName evidence="11">C2H2-type domain-containing protein</fullName>
    </recommendedName>
</protein>
<evidence type="ECO:0000256" key="5">
    <source>
        <dbReference type="ARBA" id="ARBA00022771"/>
    </source>
</evidence>
<comment type="similarity">
    <text evidence="2">Belongs to the krueppel C2H2-type zinc-finger protein family.</text>
</comment>
<gene>
    <name evidence="12" type="ORF">K0M31_005056</name>
</gene>
<evidence type="ECO:0000256" key="6">
    <source>
        <dbReference type="ARBA" id="ARBA00022833"/>
    </source>
</evidence>
<sequence>MREIQDGLREERQFHPFLASVISFTINWVRPYKCEDCGKCYRRSWGLKVHRYRHTGVKRFECDLCKSRFSVKTKLAKHIYGHIGEKPYKCDFCGRQYGERYQLKAHKCGNPPRMKTGPSYPDSVTQIVFFRPKSTNSSFDLNPKIR</sequence>
<name>A0AA40FWB8_9HYME</name>
<dbReference type="GO" id="GO:0008270">
    <property type="term" value="F:zinc ion binding"/>
    <property type="evidence" value="ECO:0007669"/>
    <property type="project" value="UniProtKB-KW"/>
</dbReference>
<dbReference type="EMBL" id="JAHYIQ010000014">
    <property type="protein sequence ID" value="KAK1126418.1"/>
    <property type="molecule type" value="Genomic_DNA"/>
</dbReference>
<evidence type="ECO:0000256" key="10">
    <source>
        <dbReference type="PROSITE-ProRule" id="PRU00042"/>
    </source>
</evidence>
<dbReference type="PANTHER" id="PTHR23226">
    <property type="entry name" value="ZINC FINGER AND SCAN DOMAIN-CONTAINING"/>
    <property type="match status" value="1"/>
</dbReference>
<dbReference type="SUPFAM" id="SSF57667">
    <property type="entry name" value="beta-beta-alpha zinc fingers"/>
    <property type="match status" value="2"/>
</dbReference>
<evidence type="ECO:0000256" key="2">
    <source>
        <dbReference type="ARBA" id="ARBA00006991"/>
    </source>
</evidence>
<dbReference type="PROSITE" id="PS50157">
    <property type="entry name" value="ZINC_FINGER_C2H2_2"/>
    <property type="match status" value="2"/>
</dbReference>
<keyword evidence="4" id="KW-0677">Repeat</keyword>
<dbReference type="PROSITE" id="PS00028">
    <property type="entry name" value="ZINC_FINGER_C2H2_1"/>
    <property type="match status" value="2"/>
</dbReference>
<keyword evidence="8" id="KW-0804">Transcription</keyword>
<reference evidence="12" key="1">
    <citation type="submission" date="2021-10" db="EMBL/GenBank/DDBJ databases">
        <title>Melipona bicolor Genome sequencing and assembly.</title>
        <authorList>
            <person name="Araujo N.S."/>
            <person name="Arias M.C."/>
        </authorList>
    </citation>
    <scope>NUCLEOTIDE SEQUENCE</scope>
    <source>
        <strain evidence="12">USP_2M_L1-L4_2017</strain>
        <tissue evidence="12">Whole body</tissue>
    </source>
</reference>
<dbReference type="InterPro" id="IPR036236">
    <property type="entry name" value="Znf_C2H2_sf"/>
</dbReference>
<dbReference type="SMART" id="SM00355">
    <property type="entry name" value="ZnF_C2H2"/>
    <property type="match status" value="3"/>
</dbReference>
<accession>A0AA40FWB8</accession>
<dbReference type="Proteomes" id="UP001177670">
    <property type="component" value="Unassembled WGS sequence"/>
</dbReference>
<evidence type="ECO:0000256" key="3">
    <source>
        <dbReference type="ARBA" id="ARBA00022723"/>
    </source>
</evidence>
<dbReference type="GO" id="GO:0005634">
    <property type="term" value="C:nucleus"/>
    <property type="evidence" value="ECO:0007669"/>
    <property type="project" value="UniProtKB-SubCell"/>
</dbReference>
<evidence type="ECO:0000256" key="9">
    <source>
        <dbReference type="ARBA" id="ARBA00023242"/>
    </source>
</evidence>
<evidence type="ECO:0000256" key="4">
    <source>
        <dbReference type="ARBA" id="ARBA00022737"/>
    </source>
</evidence>
<keyword evidence="7" id="KW-0805">Transcription regulation</keyword>
<keyword evidence="5 10" id="KW-0863">Zinc-finger</keyword>